<feature type="domain" description="ABC transmembrane type-1" evidence="9">
    <location>
        <begin position="628"/>
        <end position="863"/>
    </location>
</feature>
<dbReference type="InterPro" id="IPR027417">
    <property type="entry name" value="P-loop_NTPase"/>
</dbReference>
<dbReference type="PROSITE" id="PS50893">
    <property type="entry name" value="ABC_TRANSPORTER_2"/>
    <property type="match status" value="2"/>
</dbReference>
<feature type="transmembrane region" description="Helical" evidence="7">
    <location>
        <begin position="760"/>
        <end position="781"/>
    </location>
</feature>
<dbReference type="Gene3D" id="1.20.1560.10">
    <property type="entry name" value="ABC transporter type 1, transmembrane domain"/>
    <property type="match status" value="2"/>
</dbReference>
<dbReference type="InterPro" id="IPR011527">
    <property type="entry name" value="ABC1_TM_dom"/>
</dbReference>
<feature type="transmembrane region" description="Helical" evidence="7">
    <location>
        <begin position="668"/>
        <end position="689"/>
    </location>
</feature>
<gene>
    <name evidence="10" type="ORF">TEK04_02345</name>
</gene>
<feature type="transmembrane region" description="Helical" evidence="7">
    <location>
        <begin position="736"/>
        <end position="754"/>
    </location>
</feature>
<evidence type="ECO:0000256" key="3">
    <source>
        <dbReference type="ARBA" id="ARBA00022741"/>
    </source>
</evidence>
<dbReference type="Gene3D" id="3.40.50.300">
    <property type="entry name" value="P-loop containing nucleotide triphosphate hydrolases"/>
    <property type="match status" value="2"/>
</dbReference>
<evidence type="ECO:0000313" key="10">
    <source>
        <dbReference type="EMBL" id="MEI4270551.1"/>
    </source>
</evidence>
<evidence type="ECO:0000256" key="4">
    <source>
        <dbReference type="ARBA" id="ARBA00022840"/>
    </source>
</evidence>
<keyword evidence="4 10" id="KW-0067">ATP-binding</keyword>
<dbReference type="EMBL" id="JBAPLU010000002">
    <property type="protein sequence ID" value="MEI4270551.1"/>
    <property type="molecule type" value="Genomic_DNA"/>
</dbReference>
<evidence type="ECO:0000313" key="11">
    <source>
        <dbReference type="Proteomes" id="UP001361570"/>
    </source>
</evidence>
<feature type="transmembrane region" description="Helical" evidence="7">
    <location>
        <begin position="58"/>
        <end position="80"/>
    </location>
</feature>
<dbReference type="CDD" id="cd03228">
    <property type="entry name" value="ABCC_MRP_Like"/>
    <property type="match status" value="1"/>
</dbReference>
<dbReference type="PANTHER" id="PTHR24221:SF654">
    <property type="entry name" value="ATP-BINDING CASSETTE SUB-FAMILY B MEMBER 6"/>
    <property type="match status" value="1"/>
</dbReference>
<proteinExistence type="predicted"/>
<comment type="caution">
    <text evidence="10">The sequence shown here is derived from an EMBL/GenBank/DDBJ whole genome shotgun (WGS) entry which is preliminary data.</text>
</comment>
<feature type="transmembrane region" description="Helical" evidence="7">
    <location>
        <begin position="869"/>
        <end position="893"/>
    </location>
</feature>
<keyword evidence="6 7" id="KW-0472">Membrane</keyword>
<dbReference type="InterPro" id="IPR003593">
    <property type="entry name" value="AAA+_ATPase"/>
</dbReference>
<feature type="transmembrane region" description="Helical" evidence="7">
    <location>
        <begin position="145"/>
        <end position="171"/>
    </location>
</feature>
<feature type="transmembrane region" description="Helical" evidence="7">
    <location>
        <begin position="623"/>
        <end position="648"/>
    </location>
</feature>
<feature type="domain" description="ABC transporter" evidence="8">
    <location>
        <begin position="332"/>
        <end position="567"/>
    </location>
</feature>
<keyword evidence="5 7" id="KW-1133">Transmembrane helix</keyword>
<comment type="subcellular location">
    <subcellularLocation>
        <location evidence="1">Cell membrane</location>
        <topology evidence="1">Multi-pass membrane protein</topology>
    </subcellularLocation>
</comment>
<feature type="domain" description="ABC transporter" evidence="8">
    <location>
        <begin position="942"/>
        <end position="1162"/>
    </location>
</feature>
<dbReference type="PROSITE" id="PS50929">
    <property type="entry name" value="ABC_TM1F"/>
    <property type="match status" value="2"/>
</dbReference>
<dbReference type="SMART" id="SM00382">
    <property type="entry name" value="AAA"/>
    <property type="match status" value="2"/>
</dbReference>
<reference evidence="10 11" key="1">
    <citation type="submission" date="2024-03" db="EMBL/GenBank/DDBJ databases">
        <title>Draft genome sequence of Klenkia sp. LSe6-5.</title>
        <authorList>
            <person name="Duangmal K."/>
            <person name="Chantavorakit T."/>
        </authorList>
    </citation>
    <scope>NUCLEOTIDE SEQUENCE [LARGE SCALE GENOMIC DNA]</scope>
    <source>
        <strain evidence="10 11">LSe6-5</strain>
    </source>
</reference>
<evidence type="ECO:0000256" key="2">
    <source>
        <dbReference type="ARBA" id="ARBA00022692"/>
    </source>
</evidence>
<evidence type="ECO:0000256" key="1">
    <source>
        <dbReference type="ARBA" id="ARBA00004651"/>
    </source>
</evidence>
<accession>A0ABU8DNX7</accession>
<dbReference type="GO" id="GO:0005524">
    <property type="term" value="F:ATP binding"/>
    <property type="evidence" value="ECO:0007669"/>
    <property type="project" value="UniProtKB-KW"/>
</dbReference>
<protein>
    <submittedName>
        <fullName evidence="10">ABC transporter ATP-binding protein</fullName>
    </submittedName>
</protein>
<feature type="transmembrane region" description="Helical" evidence="7">
    <location>
        <begin position="21"/>
        <end position="46"/>
    </location>
</feature>
<evidence type="ECO:0000256" key="6">
    <source>
        <dbReference type="ARBA" id="ARBA00023136"/>
    </source>
</evidence>
<dbReference type="InterPro" id="IPR039421">
    <property type="entry name" value="Type_1_exporter"/>
</dbReference>
<evidence type="ECO:0000256" key="7">
    <source>
        <dbReference type="SAM" id="Phobius"/>
    </source>
</evidence>
<dbReference type="Pfam" id="PF00664">
    <property type="entry name" value="ABC_membrane"/>
    <property type="match status" value="1"/>
</dbReference>
<dbReference type="PANTHER" id="PTHR24221">
    <property type="entry name" value="ATP-BINDING CASSETTE SUB-FAMILY B"/>
    <property type="match status" value="1"/>
</dbReference>
<sequence length="1164" mass="120120">MDTTGAAADDAPRAPLGWRRLAGPGCAVAAVLAVVAAVAETLGTVVAGRIADGPTGGLLAALAGLLVGSALAEVVGRTLFATAVGRAEGVLRADLLDAALHQPLTTLEGQGVGELIDRVDDDTRQLATLLRITGWAMGRAVLRSVLAWVAAGLVWWPAWIAFPVAAVVVLATVRRLTPQLAAAKTVEEEAWSDGAAQLEEAVAGRDDVRTALGQPHVLGQFAGRSAEILRRNARTSRIGARVALRSGLVLHGMLAALALAAVALVGRGVLDVATLVTLWLLVTTFVGRLDEVNHHLPEMHEGVGALTRIRTLMSAEPEPQGGAPLTGAGIEVRDLDFAYRTEGHREPFSLRVAHWSVPVGTTCALVGRSGAGKSTLAKLLSRAVDPPPGTVLVGGVDVTRLDLQQLRAGVGVVTQRTELLAATLAENITLFADVPRAAVEAAVAELGIDGWVASLPRGLDTVLGPRGVTLSAGQEQLVAFARLLVRDVRVVVLDEATARMDPATEDLVTRAARRLLAGRTGVVVAHRLGTTRWCDTVAVLDAGRVVQQGPRAELAASLGPFRDLLVAAGSAGSVDAPPEAVTPVQHVGLVARTDRRDPRPAPAAPRVRLGATIGRVLLAHPRWGLLGAGTFLAASLVGTYGVVTGALWGDLVAGLQAGEDPTAQSVLLALSLLASSFLVAWAFLVYPVWWTAVTLRLRLAVLRGQTEQRRLVRTPAGEVTARALDSDRLVNWADRWVDVGIGAAVTLLTVVVTGEPLAGVITGGVIVGSVLAAFLGAPVAGRAGRLAGDQRAAFGRALASALEAVRTVKLAAATAPVQRHLQAVDARRVQATVRETRIRTSLEGTAVVLVQVGVVAAWALYLLDVWGLATALTVSTAVSGAGWYGITAGLVVVERPIAGAWLREATALAGRDDLVGLPPDVDIVAGAAPPPPPADRVPLRRLELDDVTAVHDDGTVGVAGVDLEVPAGSLVLLVGRVGSGKSSLLGALAGLVDHEGAIRWNGTEVGDPQLFLRPGQVAHVAQVPRVLSGSISDNVTLGHAREVGGALADARLERDVVAAGGVGALVGHRGVRLSGGQVQRLALARALATGAELVLADDVSSALDARTELELWAALRERGATVVGASAKRAALALADQVVVLDGGRVVDRGAWADLAPAWGHLAG</sequence>
<evidence type="ECO:0000259" key="9">
    <source>
        <dbReference type="PROSITE" id="PS50929"/>
    </source>
</evidence>
<feature type="transmembrane region" description="Helical" evidence="7">
    <location>
        <begin position="242"/>
        <end position="266"/>
    </location>
</feature>
<dbReference type="Proteomes" id="UP001361570">
    <property type="component" value="Unassembled WGS sequence"/>
</dbReference>
<feature type="transmembrane region" description="Helical" evidence="7">
    <location>
        <begin position="844"/>
        <end position="863"/>
    </location>
</feature>
<dbReference type="SUPFAM" id="SSF52540">
    <property type="entry name" value="P-loop containing nucleoside triphosphate hydrolases"/>
    <property type="match status" value="2"/>
</dbReference>
<keyword evidence="3" id="KW-0547">Nucleotide-binding</keyword>
<dbReference type="RefSeq" id="WP_336402696.1">
    <property type="nucleotide sequence ID" value="NZ_JBAPLU010000002.1"/>
</dbReference>
<keyword evidence="2 7" id="KW-0812">Transmembrane</keyword>
<evidence type="ECO:0000259" key="8">
    <source>
        <dbReference type="PROSITE" id="PS50893"/>
    </source>
</evidence>
<evidence type="ECO:0000256" key="5">
    <source>
        <dbReference type="ARBA" id="ARBA00022989"/>
    </source>
</evidence>
<dbReference type="Pfam" id="PF00005">
    <property type="entry name" value="ABC_tran"/>
    <property type="match status" value="2"/>
</dbReference>
<dbReference type="InterPro" id="IPR003439">
    <property type="entry name" value="ABC_transporter-like_ATP-bd"/>
</dbReference>
<name>A0ABU8DNX7_9ACTN</name>
<dbReference type="InterPro" id="IPR036640">
    <property type="entry name" value="ABC1_TM_sf"/>
</dbReference>
<dbReference type="SUPFAM" id="SSF90123">
    <property type="entry name" value="ABC transporter transmembrane region"/>
    <property type="match status" value="2"/>
</dbReference>
<feature type="domain" description="ABC transmembrane type-1" evidence="9">
    <location>
        <begin position="27"/>
        <end position="301"/>
    </location>
</feature>
<keyword evidence="11" id="KW-1185">Reference proteome</keyword>
<organism evidence="10 11">
    <name type="scientific">Klenkia sesuvii</name>
    <dbReference type="NCBI Taxonomy" id="3103137"/>
    <lineage>
        <taxon>Bacteria</taxon>
        <taxon>Bacillati</taxon>
        <taxon>Actinomycetota</taxon>
        <taxon>Actinomycetes</taxon>
        <taxon>Geodermatophilales</taxon>
        <taxon>Geodermatophilaceae</taxon>
        <taxon>Klenkia</taxon>
    </lineage>
</organism>